<keyword evidence="2" id="KW-0238">DNA-binding</keyword>
<dbReference type="AlphaFoldDB" id="A0A495JP76"/>
<keyword evidence="1" id="KW-0805">Transcription regulation</keyword>
<dbReference type="PANTHER" id="PTHR33204:SF37">
    <property type="entry name" value="HTH-TYPE TRANSCRIPTIONAL REGULATOR YODB"/>
    <property type="match status" value="1"/>
</dbReference>
<keyword evidence="6" id="KW-1185">Reference proteome</keyword>
<dbReference type="GO" id="GO:0003677">
    <property type="term" value="F:DNA binding"/>
    <property type="evidence" value="ECO:0007669"/>
    <property type="project" value="UniProtKB-KW"/>
</dbReference>
<evidence type="ECO:0000313" key="5">
    <source>
        <dbReference type="EMBL" id="RKR90756.1"/>
    </source>
</evidence>
<dbReference type="InterPro" id="IPR002577">
    <property type="entry name" value="HTH_HxlR"/>
</dbReference>
<sequence>MTRPVRKATEECARADASLSRAFGVLGKRWSGVVVGVLGTGPAGFRELARAVEGVSDSVLSDRLSELTEVGVITRTVDPGPPVSVSYELTAAGQALIPALRQIARWAEEHLPAGSN</sequence>
<organism evidence="5 6">
    <name type="scientific">Micromonospora pisi</name>
    <dbReference type="NCBI Taxonomy" id="589240"/>
    <lineage>
        <taxon>Bacteria</taxon>
        <taxon>Bacillati</taxon>
        <taxon>Actinomycetota</taxon>
        <taxon>Actinomycetes</taxon>
        <taxon>Micromonosporales</taxon>
        <taxon>Micromonosporaceae</taxon>
        <taxon>Micromonospora</taxon>
    </lineage>
</organism>
<evidence type="ECO:0000256" key="2">
    <source>
        <dbReference type="ARBA" id="ARBA00023125"/>
    </source>
</evidence>
<dbReference type="Proteomes" id="UP000277671">
    <property type="component" value="Unassembled WGS sequence"/>
</dbReference>
<keyword evidence="3" id="KW-0804">Transcription</keyword>
<dbReference type="EMBL" id="RBKT01000001">
    <property type="protein sequence ID" value="RKR90756.1"/>
    <property type="molecule type" value="Genomic_DNA"/>
</dbReference>
<gene>
    <name evidence="5" type="ORF">BDK92_5137</name>
</gene>
<evidence type="ECO:0000259" key="4">
    <source>
        <dbReference type="PROSITE" id="PS51118"/>
    </source>
</evidence>
<evidence type="ECO:0000313" key="6">
    <source>
        <dbReference type="Proteomes" id="UP000277671"/>
    </source>
</evidence>
<dbReference type="Gene3D" id="1.10.10.10">
    <property type="entry name" value="Winged helix-like DNA-binding domain superfamily/Winged helix DNA-binding domain"/>
    <property type="match status" value="1"/>
</dbReference>
<reference evidence="5 6" key="1">
    <citation type="submission" date="2018-10" db="EMBL/GenBank/DDBJ databases">
        <title>Sequencing the genomes of 1000 actinobacteria strains.</title>
        <authorList>
            <person name="Klenk H.-P."/>
        </authorList>
    </citation>
    <scope>NUCLEOTIDE SEQUENCE [LARGE SCALE GENOMIC DNA]</scope>
    <source>
        <strain evidence="5 6">DSM 45175</strain>
    </source>
</reference>
<name>A0A495JP76_9ACTN</name>
<protein>
    <submittedName>
        <fullName evidence="5">HxlR family transcriptional regulator</fullName>
    </submittedName>
</protein>
<evidence type="ECO:0000256" key="3">
    <source>
        <dbReference type="ARBA" id="ARBA00023163"/>
    </source>
</evidence>
<dbReference type="RefSeq" id="WP_121158982.1">
    <property type="nucleotide sequence ID" value="NZ_RBKT01000001.1"/>
</dbReference>
<dbReference type="InterPro" id="IPR036388">
    <property type="entry name" value="WH-like_DNA-bd_sf"/>
</dbReference>
<feature type="domain" description="HTH hxlR-type" evidence="4">
    <location>
        <begin position="12"/>
        <end position="115"/>
    </location>
</feature>
<dbReference type="Pfam" id="PF01638">
    <property type="entry name" value="HxlR"/>
    <property type="match status" value="1"/>
</dbReference>
<dbReference type="PANTHER" id="PTHR33204">
    <property type="entry name" value="TRANSCRIPTIONAL REGULATOR, MARR FAMILY"/>
    <property type="match status" value="1"/>
</dbReference>
<dbReference type="SUPFAM" id="SSF46785">
    <property type="entry name" value="Winged helix' DNA-binding domain"/>
    <property type="match status" value="1"/>
</dbReference>
<evidence type="ECO:0000256" key="1">
    <source>
        <dbReference type="ARBA" id="ARBA00023015"/>
    </source>
</evidence>
<accession>A0A495JP76</accession>
<comment type="caution">
    <text evidence="5">The sequence shown here is derived from an EMBL/GenBank/DDBJ whole genome shotgun (WGS) entry which is preliminary data.</text>
</comment>
<dbReference type="OrthoDB" id="9800966at2"/>
<proteinExistence type="predicted"/>
<dbReference type="InterPro" id="IPR036390">
    <property type="entry name" value="WH_DNA-bd_sf"/>
</dbReference>
<dbReference type="PROSITE" id="PS51118">
    <property type="entry name" value="HTH_HXLR"/>
    <property type="match status" value="1"/>
</dbReference>